<dbReference type="EMBL" id="CP003842">
    <property type="protein sequence ID" value="AFS80986.1"/>
    <property type="molecule type" value="Genomic_DNA"/>
</dbReference>
<evidence type="ECO:0000313" key="1">
    <source>
        <dbReference type="EMBL" id="AFS80986.1"/>
    </source>
</evidence>
<dbReference type="PATRIC" id="fig|1229908.8.peg.1199"/>
<dbReference type="InterPro" id="IPR007366">
    <property type="entry name" value="DUF432"/>
</dbReference>
<dbReference type="GeneID" id="13725136"/>
<gene>
    <name evidence="1" type="ORF">NKOR_05500</name>
</gene>
<accession>K0B976</accession>
<dbReference type="Proteomes" id="UP000006101">
    <property type="component" value="Chromosome"/>
</dbReference>
<protein>
    <recommendedName>
        <fullName evidence="3">DUF432 domain-containing protein</fullName>
    </recommendedName>
</protein>
<keyword evidence="2" id="KW-1185">Reference proteome</keyword>
<dbReference type="RefSeq" id="WP_014963371.1">
    <property type="nucleotide sequence ID" value="NC_018655.1"/>
</dbReference>
<evidence type="ECO:0000313" key="2">
    <source>
        <dbReference type="Proteomes" id="UP000006101"/>
    </source>
</evidence>
<dbReference type="STRING" id="1229908.NKOR_05500"/>
<reference evidence="1 2" key="1">
    <citation type="journal article" date="2012" name="J. Bacteriol.">
        <title>Draft Genome Sequence of an Ammonia-Oxidizing Archaeon, "Candidatus Nitrosopumilus koreensis" AR1, from Marine Sediment.</title>
        <authorList>
            <person name="Park S.J."/>
            <person name="Kim J.G."/>
            <person name="Jung M.Y."/>
            <person name="Kim S.J."/>
            <person name="Cha I.T."/>
            <person name="Kwon K."/>
            <person name="Lee J.H."/>
            <person name="Rhee S.K."/>
        </authorList>
    </citation>
    <scope>NUCLEOTIDE SEQUENCE [LARGE SCALE GENOMIC DNA]</scope>
    <source>
        <strain evidence="1 2">AR1</strain>
    </source>
</reference>
<evidence type="ECO:0008006" key="3">
    <source>
        <dbReference type="Google" id="ProtNLM"/>
    </source>
</evidence>
<dbReference type="AlphaFoldDB" id="K0B976"/>
<organism evidence="1 2">
    <name type="scientific">Candidatus Nitrosopumilus koreensis AR1</name>
    <dbReference type="NCBI Taxonomy" id="1229908"/>
    <lineage>
        <taxon>Archaea</taxon>
        <taxon>Nitrososphaerota</taxon>
        <taxon>Nitrososphaeria</taxon>
        <taxon>Nitrosopumilales</taxon>
        <taxon>Nitrosopumilaceae</taxon>
        <taxon>Nitrosopumilus</taxon>
    </lineage>
</organism>
<dbReference type="KEGG" id="nkr:NKOR_05500"/>
<proteinExistence type="predicted"/>
<dbReference type="Pfam" id="PF04254">
    <property type="entry name" value="DUF432"/>
    <property type="match status" value="1"/>
</dbReference>
<name>K0B976_9ARCH</name>
<dbReference type="HOGENOM" id="CLU_096705_0_0_2"/>
<sequence>MKIEISPIRPLNHPARRTRHVFLQFDKDIFLPENSAATVFVQCPIEIGLFIITDHQKDSLDWFTCNPTNSRFGLYGSPDTGILCKYFNTQIVDSHEDSTPYVNGIMKILIKNELGMSHSLGKIIFPITDNSIYYDERQAIFDGLVAVLKKRGRTDIIGVNKEQIETTWTQSPTWEFTTTKTHMEMGLD</sequence>